<gene>
    <name evidence="5" type="ORF">FNA67_21445</name>
</gene>
<evidence type="ECO:0000313" key="5">
    <source>
        <dbReference type="EMBL" id="QEE22569.1"/>
    </source>
</evidence>
<keyword evidence="6" id="KW-1185">Reference proteome</keyword>
<reference evidence="5 6" key="1">
    <citation type="journal article" date="2015" name="Int. J. Syst. Evol. Microbiol.">
        <title>Youhaiella tibetensis gen. nov., sp. nov., isolated from subsurface sediment.</title>
        <authorList>
            <person name="Wang Y.X."/>
            <person name="Huang F.Q."/>
            <person name="Nogi Y."/>
            <person name="Pang S.J."/>
            <person name="Wang P.K."/>
            <person name="Lv J."/>
        </authorList>
    </citation>
    <scope>NUCLEOTIDE SEQUENCE [LARGE SCALE GENOMIC DNA]</scope>
    <source>
        <strain evidence="6">fig4</strain>
    </source>
</reference>
<evidence type="ECO:0000256" key="2">
    <source>
        <dbReference type="ARBA" id="ARBA00022692"/>
    </source>
</evidence>
<dbReference type="KEGG" id="yti:FNA67_21445"/>
<evidence type="ECO:0000256" key="1">
    <source>
        <dbReference type="ARBA" id="ARBA00004141"/>
    </source>
</evidence>
<dbReference type="EMBL" id="CP041690">
    <property type="protein sequence ID" value="QEE22569.1"/>
    <property type="molecule type" value="Genomic_DNA"/>
</dbReference>
<dbReference type="RefSeq" id="WP_049707085.1">
    <property type="nucleotide sequence ID" value="NZ_BMFM01000001.1"/>
</dbReference>
<comment type="subcellular location">
    <subcellularLocation>
        <location evidence="1">Membrane</location>
        <topology evidence="1">Multi-pass membrane protein</topology>
    </subcellularLocation>
</comment>
<name>A0A5B9DV43_9HYPH</name>
<accession>A0A5B9DV43</accession>
<sequence length="125" mass="12716">MPTDLPSTLLILGRLLLGGGMFVAGIRNAMGFAVLRGLLAGKLPMPDVALIVGIVLLVAGGGLLAAGIWVPLAAAALIVFVALATALFHNFWTLPPGPERGQKVNSFLSNVMLIGGLLIAAACGF</sequence>
<dbReference type="GO" id="GO:0016020">
    <property type="term" value="C:membrane"/>
    <property type="evidence" value="ECO:0007669"/>
    <property type="project" value="UniProtKB-SubCell"/>
</dbReference>
<dbReference type="InterPro" id="IPR032808">
    <property type="entry name" value="DoxX"/>
</dbReference>
<organism evidence="5 6">
    <name type="scientific">Paradevosia tibetensis</name>
    <dbReference type="NCBI Taxonomy" id="1447062"/>
    <lineage>
        <taxon>Bacteria</taxon>
        <taxon>Pseudomonadati</taxon>
        <taxon>Pseudomonadota</taxon>
        <taxon>Alphaproteobacteria</taxon>
        <taxon>Hyphomicrobiales</taxon>
        <taxon>Devosiaceae</taxon>
        <taxon>Paradevosia</taxon>
    </lineage>
</organism>
<proteinExistence type="predicted"/>
<protein>
    <submittedName>
        <fullName evidence="5">DoxX family protein</fullName>
    </submittedName>
</protein>
<dbReference type="Proteomes" id="UP000321062">
    <property type="component" value="Chromosome"/>
</dbReference>
<evidence type="ECO:0000256" key="3">
    <source>
        <dbReference type="ARBA" id="ARBA00022989"/>
    </source>
</evidence>
<keyword evidence="4" id="KW-0472">Membrane</keyword>
<evidence type="ECO:0000313" key="6">
    <source>
        <dbReference type="Proteomes" id="UP000321062"/>
    </source>
</evidence>
<dbReference type="Pfam" id="PF07681">
    <property type="entry name" value="DoxX"/>
    <property type="match status" value="1"/>
</dbReference>
<keyword evidence="2" id="KW-0812">Transmembrane</keyword>
<keyword evidence="3" id="KW-1133">Transmembrane helix</keyword>
<dbReference type="AlphaFoldDB" id="A0A5B9DV43"/>
<dbReference type="OrthoDB" id="8255719at2"/>
<evidence type="ECO:0000256" key="4">
    <source>
        <dbReference type="ARBA" id="ARBA00023136"/>
    </source>
</evidence>